<dbReference type="OrthoDB" id="770607at2"/>
<accession>A0A326RIV8</accession>
<evidence type="ECO:0000256" key="1">
    <source>
        <dbReference type="SAM" id="SignalP"/>
    </source>
</evidence>
<gene>
    <name evidence="2" type="ORF">CLV31_1231</name>
</gene>
<proteinExistence type="predicted"/>
<evidence type="ECO:0008006" key="4">
    <source>
        <dbReference type="Google" id="ProtNLM"/>
    </source>
</evidence>
<dbReference type="EMBL" id="QKTX01000023">
    <property type="protein sequence ID" value="PZV76719.1"/>
    <property type="molecule type" value="Genomic_DNA"/>
</dbReference>
<feature type="chain" id="PRO_5016309293" description="ZU5 domain-containing protein" evidence="1">
    <location>
        <begin position="24"/>
        <end position="430"/>
    </location>
</feature>
<evidence type="ECO:0000313" key="3">
    <source>
        <dbReference type="Proteomes" id="UP000248917"/>
    </source>
</evidence>
<comment type="caution">
    <text evidence="2">The sequence shown here is derived from an EMBL/GenBank/DDBJ whole genome shotgun (WGS) entry which is preliminary data.</text>
</comment>
<organism evidence="2 3">
    <name type="scientific">Algoriphagus aquaeductus</name>
    <dbReference type="NCBI Taxonomy" id="475299"/>
    <lineage>
        <taxon>Bacteria</taxon>
        <taxon>Pseudomonadati</taxon>
        <taxon>Bacteroidota</taxon>
        <taxon>Cytophagia</taxon>
        <taxon>Cytophagales</taxon>
        <taxon>Cyclobacteriaceae</taxon>
        <taxon>Algoriphagus</taxon>
    </lineage>
</organism>
<reference evidence="2 3" key="1">
    <citation type="submission" date="2018-06" db="EMBL/GenBank/DDBJ databases">
        <title>Genomic Encyclopedia of Archaeal and Bacterial Type Strains, Phase II (KMG-II): from individual species to whole genera.</title>
        <authorList>
            <person name="Goeker M."/>
        </authorList>
    </citation>
    <scope>NUCLEOTIDE SEQUENCE [LARGE SCALE GENOMIC DNA]</scope>
    <source>
        <strain evidence="2 3">T4</strain>
    </source>
</reference>
<feature type="signal peptide" evidence="1">
    <location>
        <begin position="1"/>
        <end position="23"/>
    </location>
</feature>
<sequence length="430" mass="46653">MKKTSFFLLYAIIALCFSCFNESADNFPNPSAPLPNGVPTEIGTPIGLPVSKEIGPEGGILELENGKIQLTFPSGTLSQTVSVKVQPLSQTLELGIGIPFELDLGGTSLKKPIELTFHYGEEDVFGSGVDFIHLAQQDDNKIWKAKRNLTVNQSAKTIKGTISHPGRWTFFASAKIKPGLKSIGPSETLDLEIVGYEYELSLRNDPKKQDLLAPLVPPVRIQPALVSQWLIDGRPSGSNPARGSLGFVNNDLTLARYTAPPSVPNQPTVMVSAELFLGKEKFILISSIAIENKNRFSVGNYTFSDPEVLIGLAGNTLTISMWKSINNELQASLAFIIPDYKGIGSYNFSTSTQGGVELISDQISLESIAYDENLKPYFNGSITITESSTQPGGMISGTISGTLYQKKEINNLISYIPYDVEAKFSGTFTP</sequence>
<protein>
    <recommendedName>
        <fullName evidence="4">ZU5 domain-containing protein</fullName>
    </recommendedName>
</protein>
<dbReference type="RefSeq" id="WP_111394914.1">
    <property type="nucleotide sequence ID" value="NZ_QKTX01000023.1"/>
</dbReference>
<evidence type="ECO:0000313" key="2">
    <source>
        <dbReference type="EMBL" id="PZV76719.1"/>
    </source>
</evidence>
<keyword evidence="1" id="KW-0732">Signal</keyword>
<dbReference type="AlphaFoldDB" id="A0A326RIV8"/>
<name>A0A326RIV8_9BACT</name>
<dbReference type="Proteomes" id="UP000248917">
    <property type="component" value="Unassembled WGS sequence"/>
</dbReference>
<keyword evidence="3" id="KW-1185">Reference proteome</keyword>